<evidence type="ECO:0000313" key="21">
    <source>
        <dbReference type="Proteomes" id="UP000278715"/>
    </source>
</evidence>
<evidence type="ECO:0000313" key="3">
    <source>
        <dbReference type="EMBL" id="AKA74870.1"/>
    </source>
</evidence>
<dbReference type="EMBL" id="CP011056">
    <property type="protein sequence ID" value="AKA77566.1"/>
    <property type="molecule type" value="Genomic_DNA"/>
</dbReference>
<evidence type="ECO:0000313" key="5">
    <source>
        <dbReference type="EMBL" id="AKA80256.1"/>
    </source>
</evidence>
<dbReference type="KEGG" id="ssoa:SULA_2811"/>
<dbReference type="RefSeq" id="WP_014511732.1">
    <property type="nucleotide sequence ID" value="NZ_CP011055.2"/>
</dbReference>
<dbReference type="InterPro" id="IPR036866">
    <property type="entry name" value="RibonucZ/Hydroxyglut_hydro"/>
</dbReference>
<dbReference type="Proteomes" id="UP000267993">
    <property type="component" value="Chromosome"/>
</dbReference>
<dbReference type="EMBL" id="CP033236">
    <property type="protein sequence ID" value="AZF71956.1"/>
    <property type="molecule type" value="Genomic_DNA"/>
</dbReference>
<dbReference type="OMA" id="DYKGDTV"/>
<keyword evidence="1" id="KW-0479">Metal-binding</keyword>
<feature type="domain" description="Metallo-beta-lactamase" evidence="2">
    <location>
        <begin position="12"/>
        <end position="183"/>
    </location>
</feature>
<dbReference type="KEGG" id="ssol:SULB_2812"/>
<dbReference type="Proteomes" id="UP000273443">
    <property type="component" value="Chromosome"/>
</dbReference>
<evidence type="ECO:0000313" key="13">
    <source>
        <dbReference type="Proteomes" id="UP000033057"/>
    </source>
</evidence>
<sequence>MIFRQIISKSGGCATYVFGCTQAGELFVVDPKYEMVDEIIELARDLGDMKIAYIIDTHTHADHLSGAKKLASLTNANVYYHELSQVKFKVERVKNGEEIKAGNVKIKVLHTPGHTPDSISVLIYDRRRDESWNEPWAILTGDTLFVGGLGRIDIGGENAEENLYYSLAKLKELPDYVEIYPAHTAGSVCGIGISGKPSSTIGFEKRFNSLFRINNKDEFVNRIREVKMPKPKEFDDYIRKNLEGVI</sequence>
<dbReference type="EMBL" id="CP033237">
    <property type="protein sequence ID" value="AZF74576.1"/>
    <property type="molecule type" value="Genomic_DNA"/>
</dbReference>
<dbReference type="GO" id="GO:0016787">
    <property type="term" value="F:hydrolase activity"/>
    <property type="evidence" value="ECO:0007669"/>
    <property type="project" value="UniProtKB-KW"/>
</dbReference>
<dbReference type="InterPro" id="IPR044528">
    <property type="entry name" value="POD-like_MBL-fold"/>
</dbReference>
<dbReference type="EMBL" id="CP033238">
    <property type="protein sequence ID" value="AZF77187.1"/>
    <property type="molecule type" value="Genomic_DNA"/>
</dbReference>
<dbReference type="FunFam" id="3.60.15.10:FF:000030">
    <property type="entry name" value="Metallo-beta-lactamase family protein"/>
    <property type="match status" value="1"/>
</dbReference>
<evidence type="ECO:0000313" key="19">
    <source>
        <dbReference type="Proteomes" id="UP000273443"/>
    </source>
</evidence>
<evidence type="ECO:0000313" key="15">
    <source>
        <dbReference type="Proteomes" id="UP000033106"/>
    </source>
</evidence>
<evidence type="ECO:0000313" key="22">
    <source>
        <dbReference type="Proteomes" id="UP000282269"/>
    </source>
</evidence>
<dbReference type="InterPro" id="IPR051682">
    <property type="entry name" value="Mito_Persulfide_Diox"/>
</dbReference>
<dbReference type="Proteomes" id="UP000033057">
    <property type="component" value="Chromosome"/>
</dbReference>
<evidence type="ECO:0000313" key="7">
    <source>
        <dbReference type="EMBL" id="AZF71956.1"/>
    </source>
</evidence>
<dbReference type="PANTHER" id="PTHR43084">
    <property type="entry name" value="PERSULFIDE DIOXYGENASE ETHE1"/>
    <property type="match status" value="1"/>
</dbReference>
<dbReference type="SUPFAM" id="SSF56281">
    <property type="entry name" value="Metallo-hydrolase/oxidoreductase"/>
    <property type="match status" value="1"/>
</dbReference>
<evidence type="ECO:0000313" key="20">
    <source>
        <dbReference type="Proteomes" id="UP000275843"/>
    </source>
</evidence>
<dbReference type="Proteomes" id="UP000282269">
    <property type="component" value="Chromosome"/>
</dbReference>
<evidence type="ECO:0000259" key="2">
    <source>
        <dbReference type="SMART" id="SM00849"/>
    </source>
</evidence>
<reference evidence="13 14" key="1">
    <citation type="journal article" date="2015" name="Genome Announc.">
        <title>Complete Genome Sequence of Sulfolobus solfataricus Strain 98/2 and Evolved Derivatives.</title>
        <authorList>
            <person name="McCarthy S."/>
            <person name="Gradnigo J."/>
            <person name="Johnson T."/>
            <person name="Payne S."/>
            <person name="Lipzen A."/>
            <person name="Martin J."/>
            <person name="Schackwitz W."/>
            <person name="Moriyama E."/>
            <person name="Blum P."/>
        </authorList>
    </citation>
    <scope>NUCLEOTIDE SEQUENCE [LARGE SCALE GENOMIC DNA]</scope>
    <source>
        <strain evidence="13">98/2 SULC</strain>
        <strain evidence="3">SARC-B</strain>
        <strain evidence="4">SARC-C</strain>
        <strain evidence="5 15">SULA</strain>
        <strain evidence="14">SULB</strain>
    </source>
</reference>
<evidence type="ECO:0000313" key="14">
    <source>
        <dbReference type="Proteomes" id="UP000033085"/>
    </source>
</evidence>
<dbReference type="EMBL" id="CP033240">
    <property type="protein sequence ID" value="AZF82398.1"/>
    <property type="molecule type" value="Genomic_DNA"/>
</dbReference>
<dbReference type="Proteomes" id="UP000275843">
    <property type="component" value="Chromosome"/>
</dbReference>
<dbReference type="CDD" id="cd07724">
    <property type="entry name" value="POD-like_MBL-fold"/>
    <property type="match status" value="1"/>
</dbReference>
<reference evidence="4" key="3">
    <citation type="submission" date="2018-10" db="EMBL/GenBank/DDBJ databases">
        <authorList>
            <person name="McCarthy S."/>
            <person name="Gradnigo J."/>
            <person name="Johnson T."/>
            <person name="Payne S."/>
            <person name="Lipzen A."/>
            <person name="Schackwitz W."/>
            <person name="Martin J."/>
            <person name="Moriyama E."/>
            <person name="Blum P."/>
        </authorList>
    </citation>
    <scope>NUCLEOTIDE SEQUENCE</scope>
    <source>
        <strain evidence="3">SARC-B</strain>
        <strain evidence="4">SARC-C</strain>
        <strain evidence="5">SULA</strain>
    </source>
</reference>
<dbReference type="Proteomes" id="UP000273194">
    <property type="component" value="Chromosome"/>
</dbReference>
<evidence type="ECO:0000313" key="12">
    <source>
        <dbReference type="EMBL" id="AZF85004.1"/>
    </source>
</evidence>
<dbReference type="Pfam" id="PF00753">
    <property type="entry name" value="Lactamase_B"/>
    <property type="match status" value="1"/>
</dbReference>
<dbReference type="Proteomes" id="UP000033106">
    <property type="component" value="Chromosome"/>
</dbReference>
<organism evidence="4 13">
    <name type="scientific">Saccharolobus solfataricus</name>
    <name type="common">Sulfolobus solfataricus</name>
    <dbReference type="NCBI Taxonomy" id="2287"/>
    <lineage>
        <taxon>Archaea</taxon>
        <taxon>Thermoproteota</taxon>
        <taxon>Thermoprotei</taxon>
        <taxon>Sulfolobales</taxon>
        <taxon>Sulfolobaceae</taxon>
        <taxon>Saccharolobus</taxon>
    </lineage>
</organism>
<dbReference type="GeneID" id="1453581"/>
<dbReference type="GO" id="GO:0046872">
    <property type="term" value="F:metal ion binding"/>
    <property type="evidence" value="ECO:0007669"/>
    <property type="project" value="UniProtKB-KW"/>
</dbReference>
<dbReference type="OrthoDB" id="197151at2157"/>
<dbReference type="EMBL" id="CP033235">
    <property type="protein sequence ID" value="AZF69336.1"/>
    <property type="molecule type" value="Genomic_DNA"/>
</dbReference>
<dbReference type="EMBL" id="CP033239">
    <property type="protein sequence ID" value="AZF79792.1"/>
    <property type="molecule type" value="Genomic_DNA"/>
</dbReference>
<evidence type="ECO:0000313" key="6">
    <source>
        <dbReference type="EMBL" id="AZF69336.1"/>
    </source>
</evidence>
<dbReference type="KEGG" id="ssof:SULC_2809"/>
<evidence type="ECO:0000313" key="9">
    <source>
        <dbReference type="EMBL" id="AZF77187.1"/>
    </source>
</evidence>
<dbReference type="PATRIC" id="fig|2287.6.peg.3002"/>
<dbReference type="Proteomes" id="UP000269431">
    <property type="component" value="Chromosome"/>
</dbReference>
<dbReference type="Proteomes" id="UP000278715">
    <property type="component" value="Chromosome"/>
</dbReference>
<dbReference type="GO" id="GO:0050313">
    <property type="term" value="F:sulfur dioxygenase activity"/>
    <property type="evidence" value="ECO:0007669"/>
    <property type="project" value="InterPro"/>
</dbReference>
<evidence type="ECO:0000313" key="10">
    <source>
        <dbReference type="EMBL" id="AZF79792.1"/>
    </source>
</evidence>
<evidence type="ECO:0000256" key="1">
    <source>
        <dbReference type="ARBA" id="ARBA00022723"/>
    </source>
</evidence>
<dbReference type="PANTHER" id="PTHR43084:SF1">
    <property type="entry name" value="PERSULFIDE DIOXYGENASE ETHE1, MITOCHONDRIAL"/>
    <property type="match status" value="1"/>
</dbReference>
<keyword evidence="4" id="KW-0378">Hydrolase</keyword>
<gene>
    <name evidence="5" type="ORF">SULA_2811</name>
    <name evidence="3" type="ORF">SULB_2812</name>
    <name evidence="4" type="ORF">SULC_2809</name>
    <name evidence="6" type="ORF">SULG_14320</name>
    <name evidence="7" type="ORF">SULH_14320</name>
    <name evidence="8" type="ORF">SULI_14320</name>
    <name evidence="9" type="ORF">SULM_14250</name>
    <name evidence="10" type="ORF">SULN_14240</name>
    <name evidence="11" type="ORF">SULO_14260</name>
    <name evidence="12" type="ORF">SULZ_14340</name>
</gene>
<evidence type="ECO:0000313" key="16">
    <source>
        <dbReference type="Proteomes" id="UP000267993"/>
    </source>
</evidence>
<dbReference type="InterPro" id="IPR001279">
    <property type="entry name" value="Metallo-B-lactamas"/>
</dbReference>
<evidence type="ECO:0000313" key="8">
    <source>
        <dbReference type="EMBL" id="AZF74576.1"/>
    </source>
</evidence>
<dbReference type="GO" id="GO:0070813">
    <property type="term" value="P:hydrogen sulfide metabolic process"/>
    <property type="evidence" value="ECO:0007669"/>
    <property type="project" value="TreeGrafter"/>
</dbReference>
<dbReference type="EMBL" id="CP011055">
    <property type="protein sequence ID" value="AKA74870.1"/>
    <property type="molecule type" value="Genomic_DNA"/>
</dbReference>
<dbReference type="EMBL" id="CP033241">
    <property type="protein sequence ID" value="AZF85004.1"/>
    <property type="molecule type" value="Genomic_DNA"/>
</dbReference>
<evidence type="ECO:0000313" key="11">
    <source>
        <dbReference type="EMBL" id="AZF82398.1"/>
    </source>
</evidence>
<dbReference type="AlphaFoldDB" id="A0A0E3GVM2"/>
<dbReference type="GO" id="GO:0006749">
    <property type="term" value="P:glutathione metabolic process"/>
    <property type="evidence" value="ECO:0007669"/>
    <property type="project" value="InterPro"/>
</dbReference>
<evidence type="ECO:0000313" key="4">
    <source>
        <dbReference type="EMBL" id="AKA77566.1"/>
    </source>
</evidence>
<dbReference type="Proteomes" id="UP000033085">
    <property type="component" value="Chromosome"/>
</dbReference>
<proteinExistence type="predicted"/>
<evidence type="ECO:0000313" key="18">
    <source>
        <dbReference type="Proteomes" id="UP000273194"/>
    </source>
</evidence>
<dbReference type="Gene3D" id="3.60.15.10">
    <property type="entry name" value="Ribonuclease Z/Hydroxyacylglutathione hydrolase-like"/>
    <property type="match status" value="1"/>
</dbReference>
<name>A0A0E3GVM2_SACSO</name>
<dbReference type="EMBL" id="CP011057">
    <property type="protein sequence ID" value="AKA80256.1"/>
    <property type="molecule type" value="Genomic_DNA"/>
</dbReference>
<protein>
    <submittedName>
        <fullName evidence="4">MBL fold metallo-hydrolase</fullName>
    </submittedName>
</protein>
<evidence type="ECO:0000313" key="17">
    <source>
        <dbReference type="Proteomes" id="UP000269431"/>
    </source>
</evidence>
<accession>A0A0E3GVM2</accession>
<reference evidence="16 17" key="2">
    <citation type="journal article" date="2018" name="Proc. Natl. Acad. Sci. U.S.A.">
        <title>Nonmutational mechanism of inheritance in the Archaeon Sulfolobus solfataricus.</title>
        <authorList>
            <person name="Payne S."/>
            <person name="McCarthy S."/>
            <person name="Johnson T."/>
            <person name="North E."/>
            <person name="Blum P."/>
        </authorList>
    </citation>
    <scope>NUCLEOTIDE SEQUENCE [LARGE SCALE GENOMIC DNA]</scope>
    <source>
        <strain evidence="7 16">SARC-H</strain>
        <strain evidence="8 20">SARC-I</strain>
        <strain evidence="10 21">SARC-N</strain>
        <strain evidence="11 22">SARC-O</strain>
        <strain evidence="12 17">SUL120</strain>
        <strain evidence="6 18">SULG</strain>
        <strain evidence="9 19">SULM</strain>
    </source>
</reference>
<dbReference type="SMART" id="SM00849">
    <property type="entry name" value="Lactamase_B"/>
    <property type="match status" value="1"/>
</dbReference>